<dbReference type="EMBL" id="BGZO01000032">
    <property type="protein sequence ID" value="GBR76535.1"/>
    <property type="molecule type" value="Genomic_DNA"/>
</dbReference>
<evidence type="ECO:0000313" key="2">
    <source>
        <dbReference type="EMBL" id="GBR76535.1"/>
    </source>
</evidence>
<evidence type="ECO:0000313" key="3">
    <source>
        <dbReference type="Proteomes" id="UP000275925"/>
    </source>
</evidence>
<keyword evidence="1" id="KW-0472">Membrane</keyword>
<evidence type="ECO:0000256" key="1">
    <source>
        <dbReference type="SAM" id="Phobius"/>
    </source>
</evidence>
<feature type="transmembrane region" description="Helical" evidence="1">
    <location>
        <begin position="68"/>
        <end position="85"/>
    </location>
</feature>
<keyword evidence="3" id="KW-1185">Reference proteome</keyword>
<protein>
    <submittedName>
        <fullName evidence="2">Uncharacterized protein</fullName>
    </submittedName>
</protein>
<comment type="caution">
    <text evidence="2">The sequence shown here is derived from an EMBL/GenBank/DDBJ whole genome shotgun (WGS) entry which is preliminary data.</text>
</comment>
<dbReference type="AlphaFoldDB" id="A0A388THA7"/>
<keyword evidence="1" id="KW-1133">Transmembrane helix</keyword>
<proteinExistence type="predicted"/>
<sequence>MYSSLGLPLTQFTAYALQNILARANNLALANIATLLGVGLTGAAYTFFNNKVRGKNSLETKLNILRPVFGSVSAAGLAAAVGGLPPNYLTLLSMVMGNVYRLIVEGAINYSLYKRFIYKNLKQLGLENKTEEKLIKFNIEAISFIANPGGAAAVPGYLNTLEPLELVQLFGRLGQNRSLHLANIQNYSYADSARAEDYFTHTYFEYRKMLALAIRATGQINRTNSLENREAADGTVKDLLLRIKNLPAAQAKVIRRDTVSKTFSRLEEMSAAQINEAVLALFLVFKNKALPDIQNYLDNLSEEQLSSGLVEILERQYSALYYPAARKLFAVYASALLRKTQSEYAKHLIYKGWLKKNL</sequence>
<gene>
    <name evidence="2" type="ORF">NO2_1068</name>
</gene>
<accession>A0A388THA7</accession>
<keyword evidence="1" id="KW-0812">Transmembrane</keyword>
<name>A0A388THA7_9BACT</name>
<organism evidence="2 3">
    <name type="scientific">Candidatus Termititenax persephonae</name>
    <dbReference type="NCBI Taxonomy" id="2218525"/>
    <lineage>
        <taxon>Bacteria</taxon>
        <taxon>Bacillati</taxon>
        <taxon>Candidatus Margulisiibacteriota</taxon>
        <taxon>Candidatus Termititenacia</taxon>
        <taxon>Candidatus Termititenacales</taxon>
        <taxon>Candidatus Termititenacaceae</taxon>
        <taxon>Candidatus Termititenax</taxon>
    </lineage>
</organism>
<dbReference type="Proteomes" id="UP000275925">
    <property type="component" value="Unassembled WGS sequence"/>
</dbReference>
<feature type="transmembrane region" description="Helical" evidence="1">
    <location>
        <begin position="26"/>
        <end position="48"/>
    </location>
</feature>
<reference evidence="2 3" key="1">
    <citation type="journal article" date="2019" name="ISME J.">
        <title>Genome analyses of uncultured TG2/ZB3 bacteria in 'Margulisbacteria' specifically attached to ectosymbiotic spirochetes of protists in the termite gut.</title>
        <authorList>
            <person name="Utami Y.D."/>
            <person name="Kuwahara H."/>
            <person name="Igai K."/>
            <person name="Murakami T."/>
            <person name="Sugaya K."/>
            <person name="Morikawa T."/>
            <person name="Nagura Y."/>
            <person name="Yuki M."/>
            <person name="Deevong P."/>
            <person name="Inoue T."/>
            <person name="Kihara K."/>
            <person name="Lo N."/>
            <person name="Yamada A."/>
            <person name="Ohkuma M."/>
            <person name="Hongoh Y."/>
        </authorList>
    </citation>
    <scope>NUCLEOTIDE SEQUENCE [LARGE SCALE GENOMIC DNA]</scope>
    <source>
        <strain evidence="2">NkOx7-02</strain>
    </source>
</reference>